<dbReference type="PANTHER" id="PTHR35519:SF2">
    <property type="entry name" value="PH DOMAIN PROTEIN"/>
    <property type="match status" value="1"/>
</dbReference>
<dbReference type="InterPro" id="IPR025187">
    <property type="entry name" value="DUF4112"/>
</dbReference>
<evidence type="ECO:0008006" key="3">
    <source>
        <dbReference type="Google" id="ProtNLM"/>
    </source>
</evidence>
<dbReference type="STRING" id="144026.SAMN04488568_109109"/>
<dbReference type="AlphaFoldDB" id="A0A1G9SGV4"/>
<dbReference type="PANTHER" id="PTHR35519">
    <property type="entry name" value="MEMBRANE PROTEINS"/>
    <property type="match status" value="1"/>
</dbReference>
<keyword evidence="2" id="KW-1185">Reference proteome</keyword>
<dbReference type="Proteomes" id="UP000199759">
    <property type="component" value="Unassembled WGS sequence"/>
</dbReference>
<dbReference type="OrthoDB" id="513552at2"/>
<accession>A0A1G9SGV4</accession>
<proteinExistence type="predicted"/>
<dbReference type="Pfam" id="PF13430">
    <property type="entry name" value="DUF4112"/>
    <property type="match status" value="1"/>
</dbReference>
<organism evidence="1 2">
    <name type="scientific">Maricaulis salignorans</name>
    <dbReference type="NCBI Taxonomy" id="144026"/>
    <lineage>
        <taxon>Bacteria</taxon>
        <taxon>Pseudomonadati</taxon>
        <taxon>Pseudomonadota</taxon>
        <taxon>Alphaproteobacteria</taxon>
        <taxon>Maricaulales</taxon>
        <taxon>Maricaulaceae</taxon>
        <taxon>Maricaulis</taxon>
    </lineage>
</organism>
<evidence type="ECO:0000313" key="2">
    <source>
        <dbReference type="Proteomes" id="UP000199759"/>
    </source>
</evidence>
<name>A0A1G9SGV4_9PROT</name>
<sequence>MDRDGDNEDGARELARLESLADWLDTRFRIPGTSIRFGIDGLVGLVPGLGDLAMLAPAFYLIARAAALGAPLHVLARMLINTSLDLVIGAIPVVGDIFDVAFKANRRNTALLARFLDRKKAKRLR</sequence>
<evidence type="ECO:0000313" key="1">
    <source>
        <dbReference type="EMBL" id="SDM34726.1"/>
    </source>
</evidence>
<protein>
    <recommendedName>
        <fullName evidence="3">DUF4112 domain-containing protein</fullName>
    </recommendedName>
</protein>
<gene>
    <name evidence="1" type="ORF">SAMN04488568_109109</name>
</gene>
<dbReference type="EMBL" id="FNHG01000009">
    <property type="protein sequence ID" value="SDM34726.1"/>
    <property type="molecule type" value="Genomic_DNA"/>
</dbReference>
<reference evidence="1 2" key="1">
    <citation type="submission" date="2016-10" db="EMBL/GenBank/DDBJ databases">
        <authorList>
            <person name="de Groot N.N."/>
        </authorList>
    </citation>
    <scope>NUCLEOTIDE SEQUENCE [LARGE SCALE GENOMIC DNA]</scope>
    <source>
        <strain evidence="1 2">DSM 16077</strain>
    </source>
</reference>